<evidence type="ECO:0000256" key="10">
    <source>
        <dbReference type="SAM" id="Coils"/>
    </source>
</evidence>
<dbReference type="GO" id="GO:0003723">
    <property type="term" value="F:RNA binding"/>
    <property type="evidence" value="ECO:0007669"/>
    <property type="project" value="UniProtKB-KW"/>
</dbReference>
<reference evidence="11 12" key="1">
    <citation type="submission" date="2017-05" db="EMBL/GenBank/DDBJ databases">
        <title>Discovery of negative sense RNA viruses associated with Apple Rubbery Wood and Apple Flat Limb Diseases by Next Generation Sequencing.</title>
        <authorList>
            <person name="Rott M.E."/>
            <person name="Kesanakurti P."/>
            <person name="Boyes I."/>
            <person name="Bewarth C."/>
            <person name="Jelkman W."/>
        </authorList>
    </citation>
    <scope>NUCLEOTIDE SEQUENCE [LARGE SCALE GENOMIC DNA]</scope>
    <source>
        <strain evidence="11">982-11</strain>
    </source>
</reference>
<dbReference type="EMBL" id="MF062127">
    <property type="protein sequence ID" value="AWC67513.1"/>
    <property type="molecule type" value="Genomic_RNA"/>
</dbReference>
<organism evidence="11 12">
    <name type="scientific">Apple rubbery wood virus 1</name>
    <dbReference type="NCBI Taxonomy" id="2164102"/>
    <lineage>
        <taxon>Viruses</taxon>
        <taxon>Riboviria</taxon>
        <taxon>Orthornavirae</taxon>
        <taxon>Negarnaviricota</taxon>
        <taxon>Polyploviricotina</taxon>
        <taxon>Bunyaviricetes</taxon>
        <taxon>Hareavirales</taxon>
        <taxon>Phenuiviridae</taxon>
        <taxon>Rubodvirus</taxon>
        <taxon>Rubodvirus mali</taxon>
    </lineage>
</organism>
<name>A0A2S1B598_9VIRU</name>
<dbReference type="GeneID" id="65246876"/>
<evidence type="ECO:0000313" key="11">
    <source>
        <dbReference type="EMBL" id="AWC67513.1"/>
    </source>
</evidence>
<feature type="coiled-coil region" evidence="10">
    <location>
        <begin position="86"/>
        <end position="117"/>
    </location>
</feature>
<dbReference type="RefSeq" id="YP_010086185.1">
    <property type="nucleotide sequence ID" value="NC_055392.1"/>
</dbReference>
<dbReference type="InterPro" id="IPR009522">
    <property type="entry name" value="Capsid_Phlebovir/Tenuivir"/>
</dbReference>
<accession>A0A2S1B598</accession>
<keyword evidence="6" id="KW-0694">RNA-binding</keyword>
<evidence type="ECO:0000256" key="3">
    <source>
        <dbReference type="ARBA" id="ARBA00014389"/>
    </source>
</evidence>
<evidence type="ECO:0000256" key="1">
    <source>
        <dbReference type="ARBA" id="ARBA00004192"/>
    </source>
</evidence>
<dbReference type="Proteomes" id="UP000503511">
    <property type="component" value="Genome"/>
</dbReference>
<sequence>MATGDFTISSFSTVVTLLNHLLTVSTANFKAAAKQNAKYFAYDGFNAIEILTAFLIIFKSNTDDADALQDLCDIVNIGLTRGNIREDQLQKTSKKGKERIEELAKKYNIKMKKTKKDKIALTNSTMTFTRSISVFPYVASQLLSQSSCILEPTGCKFGSDDLPAAFKHSGFASLIPIGNDYCSVLFQCYLAYMISFGRKINPENKEEDKVWYAKQRQYSYAAWSNLGLCTSDYRRSAFRNLGLDSHTNYGAIYLKVANNLRKSLGDPEVTIAYLETFVKSGQIEAKGSIS</sequence>
<proteinExistence type="predicted"/>
<evidence type="ECO:0000256" key="7">
    <source>
        <dbReference type="ARBA" id="ARBA00023086"/>
    </source>
</evidence>
<dbReference type="KEGG" id="vg:65246876"/>
<keyword evidence="12" id="KW-1185">Reference proteome</keyword>
<dbReference type="GO" id="GO:0030430">
    <property type="term" value="C:host cell cytoplasm"/>
    <property type="evidence" value="ECO:0007669"/>
    <property type="project" value="UniProtKB-SubCell"/>
</dbReference>
<evidence type="ECO:0000313" key="12">
    <source>
        <dbReference type="Proteomes" id="UP000503511"/>
    </source>
</evidence>
<keyword evidence="7" id="KW-0543">Viral nucleoprotein</keyword>
<keyword evidence="10" id="KW-0175">Coiled coil</keyword>
<evidence type="ECO:0000256" key="5">
    <source>
        <dbReference type="ARBA" id="ARBA00022844"/>
    </source>
</evidence>
<dbReference type="GO" id="GO:0019013">
    <property type="term" value="C:viral nucleocapsid"/>
    <property type="evidence" value="ECO:0007669"/>
    <property type="project" value="UniProtKB-KW"/>
</dbReference>
<keyword evidence="8" id="KW-1035">Host cytoplasm</keyword>
<dbReference type="Pfam" id="PF05733">
    <property type="entry name" value="Tenui_N"/>
    <property type="match status" value="1"/>
</dbReference>
<comment type="subcellular location">
    <subcellularLocation>
        <location evidence="1">Host cytoplasm</location>
    </subcellularLocation>
    <subcellularLocation>
        <location evidence="2">Virion</location>
    </subcellularLocation>
</comment>
<evidence type="ECO:0000256" key="8">
    <source>
        <dbReference type="ARBA" id="ARBA00023200"/>
    </source>
</evidence>
<keyword evidence="5" id="KW-0946">Virion</keyword>
<keyword evidence="4" id="KW-0167">Capsid protein</keyword>
<evidence type="ECO:0000256" key="6">
    <source>
        <dbReference type="ARBA" id="ARBA00022884"/>
    </source>
</evidence>
<evidence type="ECO:0000256" key="9">
    <source>
        <dbReference type="ARBA" id="ARBA00033344"/>
    </source>
</evidence>
<evidence type="ECO:0000256" key="4">
    <source>
        <dbReference type="ARBA" id="ARBA00022561"/>
    </source>
</evidence>
<evidence type="ECO:0000256" key="2">
    <source>
        <dbReference type="ARBA" id="ARBA00004328"/>
    </source>
</evidence>
<protein>
    <recommendedName>
        <fullName evidence="3">Nucleoprotein</fullName>
    </recommendedName>
    <alternativeName>
        <fullName evidence="9">Nucleocapsid protein</fullName>
    </alternativeName>
</protein>
<gene>
    <name evidence="11" type="primary">CP</name>
</gene>